<evidence type="ECO:0000256" key="2">
    <source>
        <dbReference type="ARBA" id="ARBA00022448"/>
    </source>
</evidence>
<evidence type="ECO:0000256" key="5">
    <source>
        <dbReference type="ARBA" id="ARBA00022741"/>
    </source>
</evidence>
<keyword evidence="3 10" id="KW-0812">Transmembrane</keyword>
<dbReference type="CDD" id="cd03250">
    <property type="entry name" value="ABCC_MRP_domain1"/>
    <property type="match status" value="1"/>
</dbReference>
<dbReference type="GO" id="GO:0016020">
    <property type="term" value="C:membrane"/>
    <property type="evidence" value="ECO:0007669"/>
    <property type="project" value="UniProtKB-SubCell"/>
</dbReference>
<dbReference type="Proteomes" id="UP001218218">
    <property type="component" value="Unassembled WGS sequence"/>
</dbReference>
<evidence type="ECO:0000259" key="11">
    <source>
        <dbReference type="PROSITE" id="PS50893"/>
    </source>
</evidence>
<feature type="transmembrane region" description="Helical" evidence="10">
    <location>
        <begin position="27"/>
        <end position="48"/>
    </location>
</feature>
<dbReference type="InterPro" id="IPR003439">
    <property type="entry name" value="ABC_transporter-like_ATP-bd"/>
</dbReference>
<feature type="compositionally biased region" description="Basic and acidic residues" evidence="9">
    <location>
        <begin position="892"/>
        <end position="912"/>
    </location>
</feature>
<feature type="transmembrane region" description="Helical" evidence="10">
    <location>
        <begin position="1115"/>
        <end position="1144"/>
    </location>
</feature>
<dbReference type="InterPro" id="IPR017871">
    <property type="entry name" value="ABC_transporter-like_CS"/>
</dbReference>
<dbReference type="PANTHER" id="PTHR24223:SF415">
    <property type="entry name" value="FI20190P1"/>
    <property type="match status" value="1"/>
</dbReference>
<dbReference type="PROSITE" id="PS50893">
    <property type="entry name" value="ABC_TRANSPORTER_2"/>
    <property type="match status" value="2"/>
</dbReference>
<keyword evidence="2" id="KW-0813">Transport</keyword>
<dbReference type="Pfam" id="PF00664">
    <property type="entry name" value="ABC_membrane"/>
    <property type="match status" value="2"/>
</dbReference>
<feature type="transmembrane region" description="Helical" evidence="10">
    <location>
        <begin position="945"/>
        <end position="969"/>
    </location>
</feature>
<dbReference type="Gene3D" id="1.20.1560.10">
    <property type="entry name" value="ABC transporter type 1, transmembrane domain"/>
    <property type="match status" value="2"/>
</dbReference>
<proteinExistence type="predicted"/>
<evidence type="ECO:0008006" key="15">
    <source>
        <dbReference type="Google" id="ProtNLM"/>
    </source>
</evidence>
<keyword evidence="5" id="KW-0547">Nucleotide-binding</keyword>
<feature type="transmembrane region" description="Helical" evidence="10">
    <location>
        <begin position="282"/>
        <end position="307"/>
    </location>
</feature>
<dbReference type="PROSITE" id="PS00211">
    <property type="entry name" value="ABC_TRANSPORTER_1"/>
    <property type="match status" value="2"/>
</dbReference>
<gene>
    <name evidence="13" type="ORF">DFH08DRAFT_830244</name>
</gene>
<dbReference type="CDD" id="cd18596">
    <property type="entry name" value="ABC_6TM_VMR1_D1_like"/>
    <property type="match status" value="1"/>
</dbReference>
<feature type="transmembrane region" description="Helical" evidence="10">
    <location>
        <begin position="1222"/>
        <end position="1252"/>
    </location>
</feature>
<sequence length="1597" mass="176777">MVPILCPNSESHPFALEDPCIRASWSALLPAVLVFSFCIASIPVPAFIKRSGSLVFNPFRAFLTVEEAEALSGALPVDVGSAHGTKRTTTILVSLALTEILLWIGVGVFEAVSGTGGTLPFLFSISWCYAFFRPLIQDITTAPMDLFWLFLLEFSGATALLGGVLLGYGEAAQLNLIVFFSNAILTTSLLVVVLRMPLGVPSRMPLQDDLEPAPEDYTSLFRWITFAWVYPLIRRGTNNTLTEKDVPNLSPTMQARPVFYKFTQLKRATLLRSVLVANSSDLLLDVFLSILSIILGFSGPFFMNLILSALEQPAESGRRIAYLYAFLAFAFQIAKSESDVMHHFYERRASTRIITQFMVAVYDKALKRSDFTGIVDAEAKADAKATKDAKAGKVDGKMAAEKKNGEDLGPKAGAQLGKIVNLMSVDANTVAFLPFSIPLLYNAPFQIGFSILFLYRFLGWAAFAGVFFMLFFVPINWIIAKLNFKYQKGIVTARDKRTSVVNELISSIKFIKFGGTEKRWLAKVNDAREVELRWFMKSRLMEVATHTTWMLLPLLISTSSFYVYVRQGNELTVATAFTALAIFNMLAVPLSSVPYAINSIIQGGVALSRLSTFLGEDEVSEQVSALKSKPVEEDTTPTLGLVIENGSFKWNELAKDDKTKPSETETSDEEIRFELRDISVLFPEGKLTCVVGPTASGKTALLQALLGEMTCLPGTQIKPPKSAKVDENGLMHCMSYSAQTPWLQYASIKDNITFGFPFDEDRYQSVLDACALLPDLAILPDGDRTEIGVRGVTLSGGQKARVALARAVYAWTKYDSHTARFLFDRLFCGSLLKNRTVVLVTHHLDLLLSGNEGSGAQYLVRMLDGRIDVQGSVQDLRARGLLETIKHDLKRDSPAETTAAEEKSDQAEEKPASSKPITKLVEDEEQAEGDVKWHIYKTYLQATGYTVWVFVAVFIIIIEVFAGVSMLYLGQRLWIKACLNHLRVWGEAYETTSGPEILSLTLSQRAQAASVLLPTFLAPAYDLPPADRPMFYLGIYALIGLAIVGVNSTLVGLQFYGAFMASRRLFRELLNKLAYSTFRWFDATPKGRILNRIGKDISTVDSNLSKSLYNLTHSLSALVLQILIVAVVFPFFIIPGLLLSFTYYKLSVGYLHSSRDLRRMEANTRSPIFTGFSELLEGIVTVRAFGVEKRFLNAMFDRVDLTTRLGYSFWQANRWLLLNFDYLTAGAVLITSLLSISSSIPVGLAGICIIAAQTFSRLSYFACSFYTALQVDLNAVERVVNYLAIPQEPPAVIESNRPPAYWPSNSSNNDLLVVEDLEVKYAPNLPSVLHHISFALKARERVGILGRTGSGKSTLATSLLRFVEPTSGRIIVDGIDISTIGLNDLRTRLTFIPQDATLFSGTIRDNLDPFDEYEDSELESAMYRVHLLNRSAHQSQRTSTRGSPVVELETETEAASVSAVSSATEVDPKAAISLDTMVSAEGANFSHGQRQLIALARALLRHSSIIILDEATSSIDFETDRKIQTTIREEFTNSLLVTIAHRINSVIDYDRLIILDQGKIVQFDTPYNLIQREGIFRDMCKKTGAFSELEAVAGALR</sequence>
<dbReference type="PANTHER" id="PTHR24223">
    <property type="entry name" value="ATP-BINDING CASSETTE SUB-FAMILY C"/>
    <property type="match status" value="1"/>
</dbReference>
<evidence type="ECO:0000256" key="1">
    <source>
        <dbReference type="ARBA" id="ARBA00004141"/>
    </source>
</evidence>
<dbReference type="Pfam" id="PF00005">
    <property type="entry name" value="ABC_tran"/>
    <property type="match status" value="2"/>
</dbReference>
<dbReference type="GO" id="GO:0016887">
    <property type="term" value="F:ATP hydrolysis activity"/>
    <property type="evidence" value="ECO:0007669"/>
    <property type="project" value="InterPro"/>
</dbReference>
<feature type="transmembrane region" description="Helical" evidence="10">
    <location>
        <begin position="543"/>
        <end position="565"/>
    </location>
</feature>
<evidence type="ECO:0000256" key="8">
    <source>
        <dbReference type="ARBA" id="ARBA00023136"/>
    </source>
</evidence>
<evidence type="ECO:0000256" key="6">
    <source>
        <dbReference type="ARBA" id="ARBA00022840"/>
    </source>
</evidence>
<keyword evidence="6" id="KW-0067">ATP-binding</keyword>
<keyword evidence="14" id="KW-1185">Reference proteome</keyword>
<organism evidence="13 14">
    <name type="scientific">Mycena albidolilacea</name>
    <dbReference type="NCBI Taxonomy" id="1033008"/>
    <lineage>
        <taxon>Eukaryota</taxon>
        <taxon>Fungi</taxon>
        <taxon>Dikarya</taxon>
        <taxon>Basidiomycota</taxon>
        <taxon>Agaricomycotina</taxon>
        <taxon>Agaricomycetes</taxon>
        <taxon>Agaricomycetidae</taxon>
        <taxon>Agaricales</taxon>
        <taxon>Marasmiineae</taxon>
        <taxon>Mycenaceae</taxon>
        <taxon>Mycena</taxon>
    </lineage>
</organism>
<feature type="transmembrane region" description="Helical" evidence="10">
    <location>
        <begin position="148"/>
        <end position="168"/>
    </location>
</feature>
<feature type="transmembrane region" description="Helical" evidence="10">
    <location>
        <begin position="174"/>
        <end position="194"/>
    </location>
</feature>
<reference evidence="13" key="1">
    <citation type="submission" date="2023-03" db="EMBL/GenBank/DDBJ databases">
        <title>Massive genome expansion in bonnet fungi (Mycena s.s.) driven by repeated elements and novel gene families across ecological guilds.</title>
        <authorList>
            <consortium name="Lawrence Berkeley National Laboratory"/>
            <person name="Harder C.B."/>
            <person name="Miyauchi S."/>
            <person name="Viragh M."/>
            <person name="Kuo A."/>
            <person name="Thoen E."/>
            <person name="Andreopoulos B."/>
            <person name="Lu D."/>
            <person name="Skrede I."/>
            <person name="Drula E."/>
            <person name="Henrissat B."/>
            <person name="Morin E."/>
            <person name="Kohler A."/>
            <person name="Barry K."/>
            <person name="LaButti K."/>
            <person name="Morin E."/>
            <person name="Salamov A."/>
            <person name="Lipzen A."/>
            <person name="Mereny Z."/>
            <person name="Hegedus B."/>
            <person name="Baldrian P."/>
            <person name="Stursova M."/>
            <person name="Weitz H."/>
            <person name="Taylor A."/>
            <person name="Grigoriev I.V."/>
            <person name="Nagy L.G."/>
            <person name="Martin F."/>
            <person name="Kauserud H."/>
        </authorList>
    </citation>
    <scope>NUCLEOTIDE SEQUENCE</scope>
    <source>
        <strain evidence="13">CBHHK002</strain>
    </source>
</reference>
<keyword evidence="8 10" id="KW-0472">Membrane</keyword>
<dbReference type="CDD" id="cd03244">
    <property type="entry name" value="ABCC_MRP_domain2"/>
    <property type="match status" value="1"/>
</dbReference>
<evidence type="ECO:0000256" key="3">
    <source>
        <dbReference type="ARBA" id="ARBA00022692"/>
    </source>
</evidence>
<feature type="transmembrane region" description="Helical" evidence="10">
    <location>
        <begin position="571"/>
        <end position="590"/>
    </location>
</feature>
<dbReference type="Gene3D" id="3.40.50.300">
    <property type="entry name" value="P-loop containing nucleotide triphosphate hydrolases"/>
    <property type="match status" value="2"/>
</dbReference>
<evidence type="ECO:0000256" key="7">
    <source>
        <dbReference type="ARBA" id="ARBA00022989"/>
    </source>
</evidence>
<dbReference type="SMART" id="SM00382">
    <property type="entry name" value="AAA"/>
    <property type="match status" value="2"/>
</dbReference>
<dbReference type="SUPFAM" id="SSF52540">
    <property type="entry name" value="P-loop containing nucleoside triphosphate hydrolases"/>
    <property type="match status" value="2"/>
</dbReference>
<dbReference type="FunFam" id="1.20.1560.10:FF:000013">
    <property type="entry name" value="ABC transporter C family member 2"/>
    <property type="match status" value="1"/>
</dbReference>
<dbReference type="EMBL" id="JARIHO010000001">
    <property type="protein sequence ID" value="KAJ7368070.1"/>
    <property type="molecule type" value="Genomic_DNA"/>
</dbReference>
<dbReference type="SUPFAM" id="SSF90123">
    <property type="entry name" value="ABC transporter transmembrane region"/>
    <property type="match status" value="2"/>
</dbReference>
<dbReference type="InterPro" id="IPR003593">
    <property type="entry name" value="AAA+_ATPase"/>
</dbReference>
<dbReference type="PROSITE" id="PS50929">
    <property type="entry name" value="ABC_TM1F"/>
    <property type="match status" value="2"/>
</dbReference>
<feature type="transmembrane region" description="Helical" evidence="10">
    <location>
        <begin position="91"/>
        <end position="112"/>
    </location>
</feature>
<feature type="transmembrane region" description="Helical" evidence="10">
    <location>
        <begin position="319"/>
        <end position="334"/>
    </location>
</feature>
<name>A0AAD7AUR5_9AGAR</name>
<dbReference type="GO" id="GO:0140359">
    <property type="term" value="F:ABC-type transporter activity"/>
    <property type="evidence" value="ECO:0007669"/>
    <property type="project" value="InterPro"/>
</dbReference>
<evidence type="ECO:0000256" key="4">
    <source>
        <dbReference type="ARBA" id="ARBA00022737"/>
    </source>
</evidence>
<protein>
    <recommendedName>
        <fullName evidence="15">P-loop containing nucleoside triphosphate hydrolase protein</fullName>
    </recommendedName>
</protein>
<dbReference type="InterPro" id="IPR050173">
    <property type="entry name" value="ABC_transporter_C-like"/>
</dbReference>
<dbReference type="CDD" id="cd18604">
    <property type="entry name" value="ABC_6TM_VMR1_D2_like"/>
    <property type="match status" value="1"/>
</dbReference>
<keyword evidence="7 10" id="KW-1133">Transmembrane helix</keyword>
<evidence type="ECO:0000256" key="10">
    <source>
        <dbReference type="SAM" id="Phobius"/>
    </source>
</evidence>
<accession>A0AAD7AUR5</accession>
<keyword evidence="4" id="KW-0677">Repeat</keyword>
<evidence type="ECO:0000313" key="14">
    <source>
        <dbReference type="Proteomes" id="UP001218218"/>
    </source>
</evidence>
<dbReference type="InterPro" id="IPR011527">
    <property type="entry name" value="ABC1_TM_dom"/>
</dbReference>
<feature type="domain" description="ABC transmembrane type-1" evidence="12">
    <location>
        <begin position="1006"/>
        <end position="1270"/>
    </location>
</feature>
<dbReference type="GO" id="GO:0005524">
    <property type="term" value="F:ATP binding"/>
    <property type="evidence" value="ECO:0007669"/>
    <property type="project" value="UniProtKB-KW"/>
</dbReference>
<feature type="transmembrane region" description="Helical" evidence="10">
    <location>
        <begin position="1031"/>
        <end position="1059"/>
    </location>
</feature>
<feature type="domain" description="ABC transporter" evidence="11">
    <location>
        <begin position="1314"/>
        <end position="1582"/>
    </location>
</feature>
<feature type="domain" description="ABC transporter" evidence="11">
    <location>
        <begin position="653"/>
        <end position="889"/>
    </location>
</feature>
<evidence type="ECO:0000313" key="13">
    <source>
        <dbReference type="EMBL" id="KAJ7368070.1"/>
    </source>
</evidence>
<dbReference type="InterPro" id="IPR027417">
    <property type="entry name" value="P-loop_NTPase"/>
</dbReference>
<dbReference type="InterPro" id="IPR036640">
    <property type="entry name" value="ABC1_TM_sf"/>
</dbReference>
<evidence type="ECO:0000256" key="9">
    <source>
        <dbReference type="SAM" id="MobiDB-lite"/>
    </source>
</evidence>
<feature type="domain" description="ABC transmembrane type-1" evidence="12">
    <location>
        <begin position="283"/>
        <end position="602"/>
    </location>
</feature>
<feature type="region of interest" description="Disordered" evidence="9">
    <location>
        <begin position="892"/>
        <end position="923"/>
    </location>
</feature>
<feature type="transmembrane region" description="Helical" evidence="10">
    <location>
        <begin position="419"/>
        <end position="441"/>
    </location>
</feature>
<comment type="caution">
    <text evidence="13">The sequence shown here is derived from an EMBL/GenBank/DDBJ whole genome shotgun (WGS) entry which is preliminary data.</text>
</comment>
<comment type="subcellular location">
    <subcellularLocation>
        <location evidence="1">Membrane</location>
        <topology evidence="1">Multi-pass membrane protein</topology>
    </subcellularLocation>
</comment>
<evidence type="ECO:0000259" key="12">
    <source>
        <dbReference type="PROSITE" id="PS50929"/>
    </source>
</evidence>
<feature type="transmembrane region" description="Helical" evidence="10">
    <location>
        <begin position="453"/>
        <end position="479"/>
    </location>
</feature>